<accession>A0ABP0LYA5</accession>
<feature type="transmembrane region" description="Helical" evidence="3">
    <location>
        <begin position="759"/>
        <end position="781"/>
    </location>
</feature>
<dbReference type="CDD" id="cd01040">
    <property type="entry name" value="Mb-like"/>
    <property type="match status" value="2"/>
</dbReference>
<dbReference type="Proteomes" id="UP001642464">
    <property type="component" value="Unassembled WGS sequence"/>
</dbReference>
<evidence type="ECO:0000256" key="2">
    <source>
        <dbReference type="SAM" id="MobiDB-lite"/>
    </source>
</evidence>
<comment type="caution">
    <text evidence="4">The sequence shown here is derived from an EMBL/GenBank/DDBJ whole genome shotgun (WGS) entry which is preliminary data.</text>
</comment>
<keyword evidence="3" id="KW-1133">Transmembrane helix</keyword>
<dbReference type="EMBL" id="CAXAMM010018791">
    <property type="protein sequence ID" value="CAK9044216.1"/>
    <property type="molecule type" value="Genomic_DNA"/>
</dbReference>
<reference evidence="4 5" key="1">
    <citation type="submission" date="2024-02" db="EMBL/GenBank/DDBJ databases">
        <authorList>
            <person name="Chen Y."/>
            <person name="Shah S."/>
            <person name="Dougan E. K."/>
            <person name="Thang M."/>
            <person name="Chan C."/>
        </authorList>
    </citation>
    <scope>NUCLEOTIDE SEQUENCE [LARGE SCALE GENOMIC DNA]</scope>
</reference>
<proteinExistence type="predicted"/>
<feature type="transmembrane region" description="Helical" evidence="3">
    <location>
        <begin position="917"/>
        <end position="939"/>
    </location>
</feature>
<evidence type="ECO:0008006" key="6">
    <source>
        <dbReference type="Google" id="ProtNLM"/>
    </source>
</evidence>
<feature type="compositionally biased region" description="Acidic residues" evidence="2">
    <location>
        <begin position="20"/>
        <end position="34"/>
    </location>
</feature>
<keyword evidence="3" id="KW-0812">Transmembrane</keyword>
<feature type="transmembrane region" description="Helical" evidence="3">
    <location>
        <begin position="819"/>
        <end position="852"/>
    </location>
</feature>
<feature type="compositionally biased region" description="Basic residues" evidence="2">
    <location>
        <begin position="1056"/>
        <end position="1065"/>
    </location>
</feature>
<feature type="compositionally biased region" description="Polar residues" evidence="2">
    <location>
        <begin position="255"/>
        <end position="264"/>
    </location>
</feature>
<feature type="transmembrane region" description="Helical" evidence="3">
    <location>
        <begin position="655"/>
        <end position="675"/>
    </location>
</feature>
<dbReference type="InterPro" id="IPR009050">
    <property type="entry name" value="Globin-like_sf"/>
</dbReference>
<dbReference type="InterPro" id="IPR012292">
    <property type="entry name" value="Globin/Proto"/>
</dbReference>
<dbReference type="PANTHER" id="PTHR10582">
    <property type="entry name" value="TRANSIENT RECEPTOR POTENTIAL ION CHANNEL PROTEIN"/>
    <property type="match status" value="1"/>
</dbReference>
<evidence type="ECO:0000313" key="4">
    <source>
        <dbReference type="EMBL" id="CAK9044216.1"/>
    </source>
</evidence>
<dbReference type="Gene3D" id="1.10.490.10">
    <property type="entry name" value="Globins"/>
    <property type="match status" value="2"/>
</dbReference>
<dbReference type="InterPro" id="IPR024862">
    <property type="entry name" value="TRPV"/>
</dbReference>
<name>A0ABP0LYA5_9DINO</name>
<feature type="region of interest" description="Disordered" evidence="2">
    <location>
        <begin position="226"/>
        <end position="266"/>
    </location>
</feature>
<keyword evidence="1" id="KW-0677">Repeat</keyword>
<dbReference type="PANTHER" id="PTHR10582:SF2">
    <property type="entry name" value="INACTIVE"/>
    <property type="match status" value="1"/>
</dbReference>
<dbReference type="SUPFAM" id="SSF46458">
    <property type="entry name" value="Globin-like"/>
    <property type="match status" value="2"/>
</dbReference>
<gene>
    <name evidence="4" type="ORF">SCF082_LOCUS25155</name>
</gene>
<feature type="region of interest" description="Disordered" evidence="2">
    <location>
        <begin position="1"/>
        <end position="37"/>
    </location>
</feature>
<feature type="transmembrane region" description="Helical" evidence="3">
    <location>
        <begin position="717"/>
        <end position="738"/>
    </location>
</feature>
<protein>
    <recommendedName>
        <fullName evidence="6">Globin family profile domain-containing protein</fullName>
    </recommendedName>
</protein>
<evidence type="ECO:0000256" key="1">
    <source>
        <dbReference type="ARBA" id="ARBA00022737"/>
    </source>
</evidence>
<evidence type="ECO:0000313" key="5">
    <source>
        <dbReference type="Proteomes" id="UP001642464"/>
    </source>
</evidence>
<keyword evidence="5" id="KW-1185">Reference proteome</keyword>
<feature type="compositionally biased region" description="Acidic residues" evidence="2">
    <location>
        <begin position="226"/>
        <end position="244"/>
    </location>
</feature>
<feature type="transmembrane region" description="Helical" evidence="3">
    <location>
        <begin position="859"/>
        <end position="880"/>
    </location>
</feature>
<evidence type="ECO:0000256" key="3">
    <source>
        <dbReference type="SAM" id="Phobius"/>
    </source>
</evidence>
<organism evidence="4 5">
    <name type="scientific">Durusdinium trenchii</name>
    <dbReference type="NCBI Taxonomy" id="1381693"/>
    <lineage>
        <taxon>Eukaryota</taxon>
        <taxon>Sar</taxon>
        <taxon>Alveolata</taxon>
        <taxon>Dinophyceae</taxon>
        <taxon>Suessiales</taxon>
        <taxon>Symbiodiniaceae</taxon>
        <taxon>Durusdinium</taxon>
    </lineage>
</organism>
<sequence>MPDLCRGTDMADNENANSSEYEEDTESEEPDSEDIGPIVITSRPQELELLKQLMTVNDKSFEELQLPPKVVRSTQKAWDSFVGVFERKEGAADSIYGAFFDAAPNLQGMFRAPRATMGLRILAGISQFVGSAHEPAQLRRHVEAIAFNHLDLDVTAPRVEIFREATMEVFDLELGALFGTRARFGLSAIMTYAGGAYIFARKEYAGRIRILLRSWNTAAKKGETVEQIEDLDSKSDDDEEEEEVAQEHVQADANLKSQDGTGKNPQLKVPTTFDEMFLFNAAVMGYANSTWMKFILEYFDPIVSNVANSYRLQEECDVLSLNLAKCKGDINLPEFKAVMLASLRSLVPKEWNSQHEVAWNWLWENVERLLRQQLGKPRAHQKALERFIGGLQQEHLTSYCRDQYKRFFQLAPSGQDFFKQSTTRLYFIAEKIVEMTVEMYRTPKKMVEELSGLGLRHVGYGVPTELFSPYVTSAVEVIRGMTTDDHTQTAFAWSLTLIAKIMVRTLVEGSTVVMQAINTNIEKNLKKAIAVAPRGKRAMELLNITVGTQSISPLYWAIESGSLVCAQAMIEDLLTIRADRDNYYFGADALFTRHPEVIKKLSSSAPSLLDPLLEGLIWRSRVISNGYRRVNCYCKHLMQDVDGNHHQALQWLVEYGNPVMISQFTVVLVADLMWTRLVAYHFLLGRCYFLFTLCLAVTSQSFLSIPSAMHRSETLEANIVVFICRVFLYLGSMCKILYTQIRSFVADCKSGAIDRTYYIPIPQYLFSLQSGGNFMLFWLLVGMCTTEPLWRCGAFSTTEDHIIFSTHCQSVLDDGTKRVYSMFSCLAILLYWTLLLDFSIFSMHISAYVLVFGRVLSEVALFIMALVFLVISYSTAIMALEHELLDFADFGTWLLSLTQMSLAMFPQVYYQEFEKEANLLVVVIAFVLIVSVILVNLLVAQLNQAYQHVYTDMQGYARLNRASVIVTTLEGISAKRWARFLQGMKFDERLEFNEGDVGLPGGVQIMEPAATNIVTVDSIRRFGGSSAVAMPWPEEDDSMEDRFDRLEKLIMTSVKKMGKSRKSKKKDGGSSNILSTLGGEASSDGSGSGGSD</sequence>
<keyword evidence="3" id="KW-0472">Membrane</keyword>
<feature type="transmembrane region" description="Helical" evidence="3">
    <location>
        <begin position="687"/>
        <end position="705"/>
    </location>
</feature>
<dbReference type="InterPro" id="IPR044399">
    <property type="entry name" value="Mb-like_M"/>
</dbReference>
<feature type="region of interest" description="Disordered" evidence="2">
    <location>
        <begin position="1054"/>
        <end position="1092"/>
    </location>
</feature>